<keyword evidence="2" id="KW-1185">Reference proteome</keyword>
<reference evidence="1 2" key="1">
    <citation type="journal article" date="2018" name="Front. Plant Sci.">
        <title>Red Clover (Trifolium pratense) and Zigzag Clover (T. medium) - A Picture of Genomic Similarities and Differences.</title>
        <authorList>
            <person name="Dluhosova J."/>
            <person name="Istvanek J."/>
            <person name="Nedelnik J."/>
            <person name="Repkova J."/>
        </authorList>
    </citation>
    <scope>NUCLEOTIDE SEQUENCE [LARGE SCALE GENOMIC DNA]</scope>
    <source>
        <strain evidence="2">cv. 10/8</strain>
        <tissue evidence="1">Leaf</tissue>
    </source>
</reference>
<dbReference type="EMBL" id="LXQA010291164">
    <property type="protein sequence ID" value="MCI41351.1"/>
    <property type="molecule type" value="Genomic_DNA"/>
</dbReference>
<comment type="caution">
    <text evidence="1">The sequence shown here is derived from an EMBL/GenBank/DDBJ whole genome shotgun (WGS) entry which is preliminary data.</text>
</comment>
<feature type="non-terminal residue" evidence="1">
    <location>
        <position position="1"/>
    </location>
</feature>
<protein>
    <submittedName>
        <fullName evidence="1">Uncharacterized protein</fullName>
    </submittedName>
</protein>
<organism evidence="1 2">
    <name type="scientific">Trifolium medium</name>
    <dbReference type="NCBI Taxonomy" id="97028"/>
    <lineage>
        <taxon>Eukaryota</taxon>
        <taxon>Viridiplantae</taxon>
        <taxon>Streptophyta</taxon>
        <taxon>Embryophyta</taxon>
        <taxon>Tracheophyta</taxon>
        <taxon>Spermatophyta</taxon>
        <taxon>Magnoliopsida</taxon>
        <taxon>eudicotyledons</taxon>
        <taxon>Gunneridae</taxon>
        <taxon>Pentapetalae</taxon>
        <taxon>rosids</taxon>
        <taxon>fabids</taxon>
        <taxon>Fabales</taxon>
        <taxon>Fabaceae</taxon>
        <taxon>Papilionoideae</taxon>
        <taxon>50 kb inversion clade</taxon>
        <taxon>NPAAA clade</taxon>
        <taxon>Hologalegina</taxon>
        <taxon>IRL clade</taxon>
        <taxon>Trifolieae</taxon>
        <taxon>Trifolium</taxon>
    </lineage>
</organism>
<dbReference type="Proteomes" id="UP000265520">
    <property type="component" value="Unassembled WGS sequence"/>
</dbReference>
<accession>A0A392RXJ0</accession>
<proteinExistence type="predicted"/>
<evidence type="ECO:0000313" key="2">
    <source>
        <dbReference type="Proteomes" id="UP000265520"/>
    </source>
</evidence>
<name>A0A392RXJ0_9FABA</name>
<dbReference type="AlphaFoldDB" id="A0A392RXJ0"/>
<evidence type="ECO:0000313" key="1">
    <source>
        <dbReference type="EMBL" id="MCI41351.1"/>
    </source>
</evidence>
<sequence>PGCSAYDQKACPRRPGILESSVSFLVES</sequence>